<evidence type="ECO:0000256" key="4">
    <source>
        <dbReference type="ARBA" id="ARBA00022989"/>
    </source>
</evidence>
<dbReference type="CDD" id="cd13128">
    <property type="entry name" value="MATE_Wzx_like"/>
    <property type="match status" value="1"/>
</dbReference>
<feature type="transmembrane region" description="Helical" evidence="6">
    <location>
        <begin position="97"/>
        <end position="117"/>
    </location>
</feature>
<evidence type="ECO:0000256" key="3">
    <source>
        <dbReference type="ARBA" id="ARBA00022692"/>
    </source>
</evidence>
<evidence type="ECO:0000256" key="5">
    <source>
        <dbReference type="ARBA" id="ARBA00023136"/>
    </source>
</evidence>
<keyword evidence="8" id="KW-1185">Reference proteome</keyword>
<dbReference type="InterPro" id="IPR002797">
    <property type="entry name" value="Polysacc_synth"/>
</dbReference>
<feature type="transmembrane region" description="Helical" evidence="6">
    <location>
        <begin position="195"/>
        <end position="214"/>
    </location>
</feature>
<feature type="transmembrane region" description="Helical" evidence="6">
    <location>
        <begin position="137"/>
        <end position="159"/>
    </location>
</feature>
<feature type="transmembrane region" description="Helical" evidence="6">
    <location>
        <begin position="171"/>
        <end position="189"/>
    </location>
</feature>
<keyword evidence="3 6" id="KW-0812">Transmembrane</keyword>
<dbReference type="AlphaFoldDB" id="A0A4Y8PVN7"/>
<dbReference type="Proteomes" id="UP000298246">
    <property type="component" value="Unassembled WGS sequence"/>
</dbReference>
<feature type="transmembrane region" description="Helical" evidence="6">
    <location>
        <begin position="314"/>
        <end position="334"/>
    </location>
</feature>
<dbReference type="Pfam" id="PF01943">
    <property type="entry name" value="Polysacc_synt"/>
    <property type="match status" value="1"/>
</dbReference>
<comment type="caution">
    <text evidence="7">The sequence shown here is derived from an EMBL/GenBank/DDBJ whole genome shotgun (WGS) entry which is preliminary data.</text>
</comment>
<dbReference type="PANTHER" id="PTHR30250:SF26">
    <property type="entry name" value="PSMA PROTEIN"/>
    <property type="match status" value="1"/>
</dbReference>
<feature type="transmembrane region" description="Helical" evidence="6">
    <location>
        <begin position="55"/>
        <end position="76"/>
    </location>
</feature>
<dbReference type="PANTHER" id="PTHR30250">
    <property type="entry name" value="PST FAMILY PREDICTED COLANIC ACID TRANSPORTER"/>
    <property type="match status" value="1"/>
</dbReference>
<sequence length="509" mass="55189">MFRKKERAALGQRKPVFLKNVGYNFMGYGIPVLAAVAIIPYLIGRLGEERFGIVSMLWAVVSYFGLFDFGLGRVVTMLIAKRQQDQDGEELSESVSTAFGMIVLLSLVGGALLALLAPWLAFRLLHASEALRPEINALFLLMAAAVPLIIASTGFRAVLEGFQRFDLVNAIRVPFGILVFLGPALTAPFTSSLPYIGLTMLGGYLLTFALYAYLSRRHLRLSWRSFRLRSVPRLLRLGGWLTVSNVISPIMSYMDRLFIGMLASVSVVAYYVTPFEVTSKLLMVSGAVASALFPAFAAAAAAGTSGQAARLQRAGAALIYGLVFPLALALVTFAPEGLRLWINADFAAHGQTPMQLLAAGVLVNALAIVPFTYIQAAGRPDVTAKLHLLELALYAAVMVLLIREYGIVGAALAWLLRVCADYALLLRMQKRLAASAPAETTPEERGVPRWLWAYSALCLALPFWPLPLGWRIALFAAQLAVHGLIVLRHPAMKRSLAGLLASVRGNGTL</sequence>
<dbReference type="EMBL" id="MYFO01000029">
    <property type="protein sequence ID" value="TFE85018.1"/>
    <property type="molecule type" value="Genomic_DNA"/>
</dbReference>
<evidence type="ECO:0000256" key="2">
    <source>
        <dbReference type="ARBA" id="ARBA00022475"/>
    </source>
</evidence>
<evidence type="ECO:0000256" key="1">
    <source>
        <dbReference type="ARBA" id="ARBA00004651"/>
    </source>
</evidence>
<comment type="subcellular location">
    <subcellularLocation>
        <location evidence="1">Cell membrane</location>
        <topology evidence="1">Multi-pass membrane protein</topology>
    </subcellularLocation>
</comment>
<dbReference type="GO" id="GO:0005886">
    <property type="term" value="C:plasma membrane"/>
    <property type="evidence" value="ECO:0007669"/>
    <property type="project" value="UniProtKB-SubCell"/>
</dbReference>
<feature type="transmembrane region" description="Helical" evidence="6">
    <location>
        <begin position="257"/>
        <end position="275"/>
    </location>
</feature>
<evidence type="ECO:0000256" key="6">
    <source>
        <dbReference type="SAM" id="Phobius"/>
    </source>
</evidence>
<organism evidence="7 8">
    <name type="scientific">Paenibacillus athensensis</name>
    <dbReference type="NCBI Taxonomy" id="1967502"/>
    <lineage>
        <taxon>Bacteria</taxon>
        <taxon>Bacillati</taxon>
        <taxon>Bacillota</taxon>
        <taxon>Bacilli</taxon>
        <taxon>Bacillales</taxon>
        <taxon>Paenibacillaceae</taxon>
        <taxon>Paenibacillus</taxon>
    </lineage>
</organism>
<name>A0A4Y8PVN7_9BACL</name>
<proteinExistence type="predicted"/>
<dbReference type="InterPro" id="IPR050833">
    <property type="entry name" value="Poly_Biosynth_Transport"/>
</dbReference>
<gene>
    <name evidence="7" type="ORF">B5M42_18400</name>
</gene>
<accession>A0A4Y8PVN7</accession>
<reference evidence="7 8" key="1">
    <citation type="submission" date="2017-03" db="EMBL/GenBank/DDBJ databases">
        <title>Isolation of Levoglucosan Utilizing Bacteria.</title>
        <authorList>
            <person name="Arya A.S."/>
        </authorList>
    </citation>
    <scope>NUCLEOTIDE SEQUENCE [LARGE SCALE GENOMIC DNA]</scope>
    <source>
        <strain evidence="7 8">MEC069</strain>
    </source>
</reference>
<keyword evidence="4 6" id="KW-1133">Transmembrane helix</keyword>
<keyword evidence="2" id="KW-1003">Cell membrane</keyword>
<protein>
    <submittedName>
        <fullName evidence="7">Uncharacterized protein</fullName>
    </submittedName>
</protein>
<evidence type="ECO:0000313" key="8">
    <source>
        <dbReference type="Proteomes" id="UP000298246"/>
    </source>
</evidence>
<feature type="transmembrane region" description="Helical" evidence="6">
    <location>
        <begin position="354"/>
        <end position="374"/>
    </location>
</feature>
<dbReference type="OrthoDB" id="5751261at2"/>
<keyword evidence="5 6" id="KW-0472">Membrane</keyword>
<feature type="transmembrane region" description="Helical" evidence="6">
    <location>
        <begin position="21"/>
        <end position="43"/>
    </location>
</feature>
<feature type="transmembrane region" description="Helical" evidence="6">
    <location>
        <begin position="281"/>
        <end position="302"/>
    </location>
</feature>
<evidence type="ECO:0000313" key="7">
    <source>
        <dbReference type="EMBL" id="TFE85018.1"/>
    </source>
</evidence>